<comment type="caution">
    <text evidence="2">The sequence shown here is derived from an EMBL/GenBank/DDBJ whole genome shotgun (WGS) entry which is preliminary data.</text>
</comment>
<evidence type="ECO:0000256" key="1">
    <source>
        <dbReference type="SAM" id="Phobius"/>
    </source>
</evidence>
<evidence type="ECO:0000313" key="3">
    <source>
        <dbReference type="Proteomes" id="UP001321749"/>
    </source>
</evidence>
<reference evidence="2" key="1">
    <citation type="journal article" date="2023" name="Mol. Phylogenet. Evol.">
        <title>Genome-scale phylogeny and comparative genomics of the fungal order Sordariales.</title>
        <authorList>
            <person name="Hensen N."/>
            <person name="Bonometti L."/>
            <person name="Westerberg I."/>
            <person name="Brannstrom I.O."/>
            <person name="Guillou S."/>
            <person name="Cros-Aarteil S."/>
            <person name="Calhoun S."/>
            <person name="Haridas S."/>
            <person name="Kuo A."/>
            <person name="Mondo S."/>
            <person name="Pangilinan J."/>
            <person name="Riley R."/>
            <person name="LaButti K."/>
            <person name="Andreopoulos B."/>
            <person name="Lipzen A."/>
            <person name="Chen C."/>
            <person name="Yan M."/>
            <person name="Daum C."/>
            <person name="Ng V."/>
            <person name="Clum A."/>
            <person name="Steindorff A."/>
            <person name="Ohm R.A."/>
            <person name="Martin F."/>
            <person name="Silar P."/>
            <person name="Natvig D.O."/>
            <person name="Lalanne C."/>
            <person name="Gautier V."/>
            <person name="Ament-Velasquez S.L."/>
            <person name="Kruys A."/>
            <person name="Hutchinson M.I."/>
            <person name="Powell A.J."/>
            <person name="Barry K."/>
            <person name="Miller A.N."/>
            <person name="Grigoriev I.V."/>
            <person name="Debuchy R."/>
            <person name="Gladieux P."/>
            <person name="Hiltunen Thoren M."/>
            <person name="Johannesson H."/>
        </authorList>
    </citation>
    <scope>NUCLEOTIDE SEQUENCE</scope>
    <source>
        <strain evidence="2">PSN324</strain>
    </source>
</reference>
<dbReference type="EMBL" id="MU865208">
    <property type="protein sequence ID" value="KAK4456489.1"/>
    <property type="molecule type" value="Genomic_DNA"/>
</dbReference>
<reference evidence="2" key="2">
    <citation type="submission" date="2023-06" db="EMBL/GenBank/DDBJ databases">
        <authorList>
            <consortium name="Lawrence Berkeley National Laboratory"/>
            <person name="Mondo S.J."/>
            <person name="Hensen N."/>
            <person name="Bonometti L."/>
            <person name="Westerberg I."/>
            <person name="Brannstrom I.O."/>
            <person name="Guillou S."/>
            <person name="Cros-Aarteil S."/>
            <person name="Calhoun S."/>
            <person name="Haridas S."/>
            <person name="Kuo A."/>
            <person name="Pangilinan J."/>
            <person name="Riley R."/>
            <person name="Labutti K."/>
            <person name="Andreopoulos B."/>
            <person name="Lipzen A."/>
            <person name="Chen C."/>
            <person name="Yanf M."/>
            <person name="Daum C."/>
            <person name="Ng V."/>
            <person name="Clum A."/>
            <person name="Steindorff A."/>
            <person name="Ohm R."/>
            <person name="Martin F."/>
            <person name="Silar P."/>
            <person name="Natvig D."/>
            <person name="Lalanne C."/>
            <person name="Gautier V."/>
            <person name="Ament-Velasquez S.L."/>
            <person name="Kruys A."/>
            <person name="Hutchinson M.I."/>
            <person name="Powell A.J."/>
            <person name="Barry K."/>
            <person name="Miller A.N."/>
            <person name="Grigoriev I.V."/>
            <person name="Debuchy R."/>
            <person name="Gladieux P."/>
            <person name="Thoren M.H."/>
            <person name="Johannesson H."/>
        </authorList>
    </citation>
    <scope>NUCLEOTIDE SEQUENCE</scope>
    <source>
        <strain evidence="2">PSN324</strain>
    </source>
</reference>
<keyword evidence="3" id="KW-1185">Reference proteome</keyword>
<evidence type="ECO:0000313" key="2">
    <source>
        <dbReference type="EMBL" id="KAK4456489.1"/>
    </source>
</evidence>
<organism evidence="2 3">
    <name type="scientific">Cladorrhinum samala</name>
    <dbReference type="NCBI Taxonomy" id="585594"/>
    <lineage>
        <taxon>Eukaryota</taxon>
        <taxon>Fungi</taxon>
        <taxon>Dikarya</taxon>
        <taxon>Ascomycota</taxon>
        <taxon>Pezizomycotina</taxon>
        <taxon>Sordariomycetes</taxon>
        <taxon>Sordariomycetidae</taxon>
        <taxon>Sordariales</taxon>
        <taxon>Podosporaceae</taxon>
        <taxon>Cladorrhinum</taxon>
    </lineage>
</organism>
<name>A0AAV9H9A4_9PEZI</name>
<dbReference type="AlphaFoldDB" id="A0AAV9H9A4"/>
<keyword evidence="1" id="KW-1133">Transmembrane helix</keyword>
<keyword evidence="1" id="KW-0812">Transmembrane</keyword>
<dbReference type="Proteomes" id="UP001321749">
    <property type="component" value="Unassembled WGS sequence"/>
</dbReference>
<sequence length="82" mass="9968">MVSICVTCMPTCTYGMYSTWMYRNAVTTSLYSQVRYSECSVFFFFFFFFLLHLWTVYHLWSPQRKIKLQVNKRQRFSARSLS</sequence>
<accession>A0AAV9H9A4</accession>
<proteinExistence type="predicted"/>
<keyword evidence="1" id="KW-0472">Membrane</keyword>
<feature type="transmembrane region" description="Helical" evidence="1">
    <location>
        <begin position="41"/>
        <end position="60"/>
    </location>
</feature>
<gene>
    <name evidence="2" type="ORF">QBC42DRAFT_59430</name>
</gene>
<protein>
    <submittedName>
        <fullName evidence="2">Uncharacterized protein</fullName>
    </submittedName>
</protein>